<reference evidence="2 3" key="1">
    <citation type="submission" date="2022-10" db="EMBL/GenBank/DDBJ databases">
        <title>Erythrobacter sp. sf7 Genome sequencing.</title>
        <authorList>
            <person name="Park S."/>
        </authorList>
    </citation>
    <scope>NUCLEOTIDE SEQUENCE [LARGE SCALE GENOMIC DNA]</scope>
    <source>
        <strain evidence="3">sf7</strain>
    </source>
</reference>
<evidence type="ECO:0000313" key="3">
    <source>
        <dbReference type="Proteomes" id="UP001216558"/>
    </source>
</evidence>
<dbReference type="EMBL" id="JAQQXQ010000003">
    <property type="protein sequence ID" value="MDC8754158.1"/>
    <property type="molecule type" value="Genomic_DNA"/>
</dbReference>
<evidence type="ECO:0000313" key="2">
    <source>
        <dbReference type="EMBL" id="MDC8754158.1"/>
    </source>
</evidence>
<gene>
    <name evidence="2" type="ORF">OIK40_05800</name>
</gene>
<feature type="signal peptide" evidence="1">
    <location>
        <begin position="1"/>
        <end position="19"/>
    </location>
</feature>
<comment type="caution">
    <text evidence="2">The sequence shown here is derived from an EMBL/GenBank/DDBJ whole genome shotgun (WGS) entry which is preliminary data.</text>
</comment>
<name>A0ABT5JNF6_9SPHN</name>
<accession>A0ABT5JNF6</accession>
<keyword evidence="1" id="KW-0732">Signal</keyword>
<proteinExistence type="predicted"/>
<feature type="chain" id="PRO_5047373122" evidence="1">
    <location>
        <begin position="20"/>
        <end position="221"/>
    </location>
</feature>
<evidence type="ECO:0000256" key="1">
    <source>
        <dbReference type="SAM" id="SignalP"/>
    </source>
</evidence>
<keyword evidence="3" id="KW-1185">Reference proteome</keyword>
<protein>
    <submittedName>
        <fullName evidence="2">Uncharacterized protein</fullName>
    </submittedName>
</protein>
<dbReference type="RefSeq" id="WP_273676945.1">
    <property type="nucleotide sequence ID" value="NZ_JAQQXQ010000003.1"/>
</dbReference>
<dbReference type="Proteomes" id="UP001216558">
    <property type="component" value="Unassembled WGS sequence"/>
</dbReference>
<sequence>MPRLALMSFALLWASTLSAQPGEAGSPVQIEQHLAALGEADDALRAVRAVLPECQRDCITPGEATVMAFSAGEGNALPGRFLLDVRGGGQSLHGELEQMFFVNSRQDYATLGTLTIAFEPEALRALLQRAKVCGSADVVDGQINVKGCRTEGLSDLNMFTMMQRLGGRRIVVDGDVRLQWIDSHIGSPRPVANKRGEHETGYYQVWVRVTDADQVIFVYND</sequence>
<organism evidence="2 3">
    <name type="scientific">Erythrobacter fulvus</name>
    <dbReference type="NCBI Taxonomy" id="2987523"/>
    <lineage>
        <taxon>Bacteria</taxon>
        <taxon>Pseudomonadati</taxon>
        <taxon>Pseudomonadota</taxon>
        <taxon>Alphaproteobacteria</taxon>
        <taxon>Sphingomonadales</taxon>
        <taxon>Erythrobacteraceae</taxon>
        <taxon>Erythrobacter/Porphyrobacter group</taxon>
        <taxon>Erythrobacter</taxon>
    </lineage>
</organism>